<dbReference type="GO" id="GO:0008299">
    <property type="term" value="P:isoprenoid biosynthetic process"/>
    <property type="evidence" value="ECO:0007669"/>
    <property type="project" value="InterPro"/>
</dbReference>
<feature type="region of interest" description="Disordered" evidence="4">
    <location>
        <begin position="1"/>
        <end position="284"/>
    </location>
</feature>
<dbReference type="Proteomes" id="UP000310066">
    <property type="component" value="Unassembled WGS sequence"/>
</dbReference>
<feature type="compositionally biased region" description="Low complexity" evidence="4">
    <location>
        <begin position="126"/>
        <end position="153"/>
    </location>
</feature>
<dbReference type="SUPFAM" id="SSF48576">
    <property type="entry name" value="Terpenoid synthases"/>
    <property type="match status" value="1"/>
</dbReference>
<dbReference type="GO" id="GO:0043386">
    <property type="term" value="P:mycotoxin biosynthetic process"/>
    <property type="evidence" value="ECO:0007669"/>
    <property type="project" value="UniProtKB-ARBA"/>
</dbReference>
<sequence>MSAPTASTSTTFTSKTSSTFPARISQDTEVTEDFDPGYDLESFDSERHISSRPSTAGGKQTPDSPTLGSAQVSPVIAGKAVRGSERSDSEGERRRRSRFMEQMGSPATITDTMERSYSRPSSEQQAGAGASGKSAAAAAAAAAAAFPSSPSASHTVDPATIPIRTSSSNAVSNGEKQGSWRDSSFLPTSPTKKKHRSLMNIPEERRRLSQRAAAGPSASATDEHDWLAQTHRHSTSTGTSTSQPHDRDRSNHDPTSPLQPTFNPSSSPPTNNHLPPHHPSTLPLTISTTWSQEKESILRAPYTYLEAHPGKDLRTHLITAFNAWLRVPEPSLAIITKVVGMLHTASLLIDDVEDSSVLRRGVPVAHKIFGAAQTINSANYMYFCALKELAGLKGVPGGGGAGETAVGIYEEELLNLHRGQGMDLFWRDTLTCPSEDDYLEMVGNKTGGLFRLAVRLMCSESPSHNARPSTSSSSASNAGTANGDGHGSGKEGKTDYIPLVNTIGLLFQILDDYLNLASPVYTSHKGLCEDLTEGKFSFPIIHSIRSDPSNLTLINILKQRTEDEDVKRWAVGYMEGTTGSFAYTRRVLRGLNRRAVGLVGEVDEGVARRGGGAAVGEEGLGEGKALGDGVRRILEGLAVEGQRGSRGGACWQVKRERESVCVCVCVAARRTAELKSLPQIP</sequence>
<dbReference type="PANTHER" id="PTHR12001">
    <property type="entry name" value="GERANYLGERANYL PYROPHOSPHATE SYNTHASE"/>
    <property type="match status" value="1"/>
</dbReference>
<feature type="region of interest" description="Disordered" evidence="4">
    <location>
        <begin position="461"/>
        <end position="491"/>
    </location>
</feature>
<proteinExistence type="predicted"/>
<evidence type="ECO:0000313" key="6">
    <source>
        <dbReference type="Proteomes" id="UP000310066"/>
    </source>
</evidence>
<evidence type="ECO:0000256" key="4">
    <source>
        <dbReference type="SAM" id="MobiDB-lite"/>
    </source>
</evidence>
<dbReference type="PANTHER" id="PTHR12001:SF44">
    <property type="entry name" value="GERANYLGERANYL PYROPHOSPHATE SYNTHASE"/>
    <property type="match status" value="1"/>
</dbReference>
<feature type="compositionally biased region" description="Basic and acidic residues" evidence="4">
    <location>
        <begin position="82"/>
        <end position="93"/>
    </location>
</feature>
<dbReference type="OrthoDB" id="6921389at2759"/>
<dbReference type="GO" id="GO:0046872">
    <property type="term" value="F:metal ion binding"/>
    <property type="evidence" value="ECO:0007669"/>
    <property type="project" value="UniProtKB-KW"/>
</dbReference>
<dbReference type="InterPro" id="IPR000092">
    <property type="entry name" value="Polyprenyl_synt"/>
</dbReference>
<comment type="caution">
    <text evidence="5">The sequence shown here is derived from an EMBL/GenBank/DDBJ whole genome shotgun (WGS) entry which is preliminary data.</text>
</comment>
<dbReference type="PROSITE" id="PS00444">
    <property type="entry name" value="POLYPRENYL_SYNTHASE_2"/>
    <property type="match status" value="1"/>
</dbReference>
<dbReference type="CDD" id="cd00685">
    <property type="entry name" value="Trans_IPPS_HT"/>
    <property type="match status" value="1"/>
</dbReference>
<keyword evidence="3" id="KW-0460">Magnesium</keyword>
<dbReference type="STRING" id="329885.A0A4U0UK88"/>
<evidence type="ECO:0000256" key="3">
    <source>
        <dbReference type="ARBA" id="ARBA00022842"/>
    </source>
</evidence>
<dbReference type="Pfam" id="PF00348">
    <property type="entry name" value="polyprenyl_synt"/>
    <property type="match status" value="1"/>
</dbReference>
<feature type="compositionally biased region" description="Low complexity" evidence="4">
    <location>
        <begin position="461"/>
        <end position="483"/>
    </location>
</feature>
<feature type="compositionally biased region" description="Polar residues" evidence="4">
    <location>
        <begin position="253"/>
        <end position="262"/>
    </location>
</feature>
<evidence type="ECO:0000313" key="5">
    <source>
        <dbReference type="EMBL" id="TKA35512.1"/>
    </source>
</evidence>
<evidence type="ECO:0008006" key="7">
    <source>
        <dbReference type="Google" id="ProtNLM"/>
    </source>
</evidence>
<evidence type="ECO:0000256" key="1">
    <source>
        <dbReference type="ARBA" id="ARBA00022679"/>
    </source>
</evidence>
<evidence type="ECO:0000256" key="2">
    <source>
        <dbReference type="ARBA" id="ARBA00022723"/>
    </source>
</evidence>
<feature type="compositionally biased region" description="Low complexity" evidence="4">
    <location>
        <begin position="263"/>
        <end position="284"/>
    </location>
</feature>
<feature type="compositionally biased region" description="Polar residues" evidence="4">
    <location>
        <begin position="51"/>
        <end position="72"/>
    </location>
</feature>
<keyword evidence="2" id="KW-0479">Metal-binding</keyword>
<dbReference type="EMBL" id="NAJP01000068">
    <property type="protein sequence ID" value="TKA35512.1"/>
    <property type="molecule type" value="Genomic_DNA"/>
</dbReference>
<feature type="compositionally biased region" description="Polar residues" evidence="4">
    <location>
        <begin position="163"/>
        <end position="190"/>
    </location>
</feature>
<dbReference type="GO" id="GO:0004659">
    <property type="term" value="F:prenyltransferase activity"/>
    <property type="evidence" value="ECO:0007669"/>
    <property type="project" value="InterPro"/>
</dbReference>
<dbReference type="PROSITE" id="PS00723">
    <property type="entry name" value="POLYPRENYL_SYNTHASE_1"/>
    <property type="match status" value="1"/>
</dbReference>
<gene>
    <name evidence="5" type="ORF">B0A54_13099</name>
</gene>
<protein>
    <recommendedName>
        <fullName evidence="7">Geranylgeranyl pyrophosphate synthase</fullName>
    </recommendedName>
</protein>
<name>A0A4U0UK88_9PEZI</name>
<feature type="compositionally biased region" description="Low complexity" evidence="4">
    <location>
        <begin position="1"/>
        <end position="21"/>
    </location>
</feature>
<organism evidence="5 6">
    <name type="scientific">Friedmanniomyces endolithicus</name>
    <dbReference type="NCBI Taxonomy" id="329885"/>
    <lineage>
        <taxon>Eukaryota</taxon>
        <taxon>Fungi</taxon>
        <taxon>Dikarya</taxon>
        <taxon>Ascomycota</taxon>
        <taxon>Pezizomycotina</taxon>
        <taxon>Dothideomycetes</taxon>
        <taxon>Dothideomycetidae</taxon>
        <taxon>Mycosphaerellales</taxon>
        <taxon>Teratosphaeriaceae</taxon>
        <taxon>Friedmanniomyces</taxon>
    </lineage>
</organism>
<dbReference type="InterPro" id="IPR008949">
    <property type="entry name" value="Isoprenoid_synthase_dom_sf"/>
</dbReference>
<feature type="compositionally biased region" description="Acidic residues" evidence="4">
    <location>
        <begin position="29"/>
        <end position="43"/>
    </location>
</feature>
<dbReference type="Gene3D" id="1.10.600.10">
    <property type="entry name" value="Farnesyl Diphosphate Synthase"/>
    <property type="match status" value="1"/>
</dbReference>
<accession>A0A4U0UK88</accession>
<dbReference type="AlphaFoldDB" id="A0A4U0UK88"/>
<dbReference type="InterPro" id="IPR033749">
    <property type="entry name" value="Polyprenyl_synt_CS"/>
</dbReference>
<keyword evidence="1" id="KW-0808">Transferase</keyword>
<dbReference type="GO" id="GO:0046165">
    <property type="term" value="P:alcohol biosynthetic process"/>
    <property type="evidence" value="ECO:0007669"/>
    <property type="project" value="UniProtKB-ARBA"/>
</dbReference>
<reference evidence="5 6" key="1">
    <citation type="submission" date="2017-03" db="EMBL/GenBank/DDBJ databases">
        <title>Genomes of endolithic fungi from Antarctica.</title>
        <authorList>
            <person name="Coleine C."/>
            <person name="Masonjones S."/>
            <person name="Stajich J.E."/>
        </authorList>
    </citation>
    <scope>NUCLEOTIDE SEQUENCE [LARGE SCALE GENOMIC DNA]</scope>
    <source>
        <strain evidence="5 6">CCFEE 5311</strain>
    </source>
</reference>